<reference evidence="2 3" key="1">
    <citation type="submission" date="2019-08" db="EMBL/GenBank/DDBJ databases">
        <title>Draft genome sequences of two oriental melons (Cucumis melo L. var makuwa).</title>
        <authorList>
            <person name="Kwon S.-Y."/>
        </authorList>
    </citation>
    <scope>NUCLEOTIDE SEQUENCE [LARGE SCALE GENOMIC DNA]</scope>
    <source>
        <strain evidence="3">cv. Chang Bougi</strain>
        <tissue evidence="2">Leaf</tissue>
    </source>
</reference>
<organism evidence="2 3">
    <name type="scientific">Cucumis melo var. makuwa</name>
    <name type="common">Oriental melon</name>
    <dbReference type="NCBI Taxonomy" id="1194695"/>
    <lineage>
        <taxon>Eukaryota</taxon>
        <taxon>Viridiplantae</taxon>
        <taxon>Streptophyta</taxon>
        <taxon>Embryophyta</taxon>
        <taxon>Tracheophyta</taxon>
        <taxon>Spermatophyta</taxon>
        <taxon>Magnoliopsida</taxon>
        <taxon>eudicotyledons</taxon>
        <taxon>Gunneridae</taxon>
        <taxon>Pentapetalae</taxon>
        <taxon>rosids</taxon>
        <taxon>fabids</taxon>
        <taxon>Cucurbitales</taxon>
        <taxon>Cucurbitaceae</taxon>
        <taxon>Benincaseae</taxon>
        <taxon>Cucumis</taxon>
    </lineage>
</organism>
<accession>A0A5D3DUI3</accession>
<feature type="compositionally biased region" description="Basic and acidic residues" evidence="1">
    <location>
        <begin position="75"/>
        <end position="84"/>
    </location>
</feature>
<feature type="compositionally biased region" description="Basic residues" evidence="1">
    <location>
        <begin position="91"/>
        <end position="100"/>
    </location>
</feature>
<dbReference type="Proteomes" id="UP000321947">
    <property type="component" value="Unassembled WGS sequence"/>
</dbReference>
<protein>
    <submittedName>
        <fullName evidence="2">Uncharacterized protein</fullName>
    </submittedName>
</protein>
<dbReference type="Pfam" id="PF14223">
    <property type="entry name" value="Retrotran_gag_2"/>
    <property type="match status" value="1"/>
</dbReference>
<feature type="region of interest" description="Disordered" evidence="1">
    <location>
        <begin position="75"/>
        <end position="108"/>
    </location>
</feature>
<gene>
    <name evidence="2" type="ORF">E5676_scaffold236G00090</name>
</gene>
<evidence type="ECO:0000313" key="3">
    <source>
        <dbReference type="Proteomes" id="UP000321947"/>
    </source>
</evidence>
<proteinExistence type="predicted"/>
<dbReference type="EMBL" id="SSTD01002896">
    <property type="protein sequence ID" value="TYK27164.1"/>
    <property type="molecule type" value="Genomic_DNA"/>
</dbReference>
<sequence length="108" mass="12469">MSSDLNRPFRFEGAHFKSTMTTAKQVWDALQKKYDIEEAGSKKYAVSRYLRYQMTNDRSVEALAHETHKIAHEIISEGFQEHSKAQNQRVLTRKSNHKAKDRGGSKEA</sequence>
<comment type="caution">
    <text evidence="2">The sequence shown here is derived from an EMBL/GenBank/DDBJ whole genome shotgun (WGS) entry which is preliminary data.</text>
</comment>
<evidence type="ECO:0000313" key="2">
    <source>
        <dbReference type="EMBL" id="TYK27164.1"/>
    </source>
</evidence>
<dbReference type="PANTHER" id="PTHR47592:SF30">
    <property type="entry name" value="CCHC-TYPE DOMAIN-CONTAINING PROTEIN"/>
    <property type="match status" value="1"/>
</dbReference>
<dbReference type="AlphaFoldDB" id="A0A5D3DUI3"/>
<dbReference type="PANTHER" id="PTHR47592">
    <property type="entry name" value="PBF68 PROTEIN"/>
    <property type="match status" value="1"/>
</dbReference>
<evidence type="ECO:0000256" key="1">
    <source>
        <dbReference type="SAM" id="MobiDB-lite"/>
    </source>
</evidence>
<name>A0A5D3DUI3_CUCMM</name>